<dbReference type="Proteomes" id="UP001303373">
    <property type="component" value="Chromosome 14"/>
</dbReference>
<evidence type="ECO:0000313" key="1">
    <source>
        <dbReference type="EMBL" id="WPH04781.1"/>
    </source>
</evidence>
<organism evidence="1 2">
    <name type="scientific">Acrodontium crateriforme</name>
    <dbReference type="NCBI Taxonomy" id="150365"/>
    <lineage>
        <taxon>Eukaryota</taxon>
        <taxon>Fungi</taxon>
        <taxon>Dikarya</taxon>
        <taxon>Ascomycota</taxon>
        <taxon>Pezizomycotina</taxon>
        <taxon>Dothideomycetes</taxon>
        <taxon>Dothideomycetidae</taxon>
        <taxon>Mycosphaerellales</taxon>
        <taxon>Teratosphaeriaceae</taxon>
        <taxon>Acrodontium</taxon>
    </lineage>
</organism>
<evidence type="ECO:0000313" key="2">
    <source>
        <dbReference type="Proteomes" id="UP001303373"/>
    </source>
</evidence>
<sequence>MCARLETEKCASTEDADHRQAIDALAALLENEASPVETAKAIASAYDDYLLAMPDPKNNNKVYIFWVLYMCHAIRNFGDAAVQGCLINLHKAMSELPDVNNLDGSIRRGPGGAIYWRELAYWPFAFVDHGLQYNDPVEFASDEATEFYFQAPLLLNGTNFGAAILERGIDTRKLPAEADSFLKLGIEQAYSEKRRETE</sequence>
<gene>
    <name evidence="1" type="ORF">R9X50_00767600</name>
</gene>
<dbReference type="AlphaFoldDB" id="A0AAQ3MD40"/>
<name>A0AAQ3MD40_9PEZI</name>
<keyword evidence="2" id="KW-1185">Reference proteome</keyword>
<dbReference type="EMBL" id="CP138593">
    <property type="protein sequence ID" value="WPH04781.1"/>
    <property type="molecule type" value="Genomic_DNA"/>
</dbReference>
<protein>
    <submittedName>
        <fullName evidence="1">Uncharacterized protein</fullName>
    </submittedName>
</protein>
<proteinExistence type="predicted"/>
<accession>A0AAQ3MD40</accession>
<reference evidence="1 2" key="1">
    <citation type="submission" date="2023-11" db="EMBL/GenBank/DDBJ databases">
        <title>An acidophilic fungus is an integral part of prey digestion in a carnivorous sundew plant.</title>
        <authorList>
            <person name="Tsai I.J."/>
        </authorList>
    </citation>
    <scope>NUCLEOTIDE SEQUENCE [LARGE SCALE GENOMIC DNA]</scope>
    <source>
        <strain evidence="1">169a</strain>
    </source>
</reference>